<dbReference type="OrthoDB" id="5861836at2759"/>
<keyword evidence="4" id="KW-1185">Reference proteome</keyword>
<feature type="domain" description="PDZ" evidence="2">
    <location>
        <begin position="93"/>
        <end position="167"/>
    </location>
</feature>
<evidence type="ECO:0000313" key="3">
    <source>
        <dbReference type="EMBL" id="KHN82910.1"/>
    </source>
</evidence>
<evidence type="ECO:0000259" key="2">
    <source>
        <dbReference type="PROSITE" id="PS50106"/>
    </source>
</evidence>
<dbReference type="AlphaFoldDB" id="A0A0B2VPE5"/>
<feature type="compositionally biased region" description="Basic and acidic residues" evidence="1">
    <location>
        <begin position="225"/>
        <end position="236"/>
    </location>
</feature>
<dbReference type="EMBL" id="JPKZ01001280">
    <property type="protein sequence ID" value="KHN82910.1"/>
    <property type="molecule type" value="Genomic_DNA"/>
</dbReference>
<dbReference type="PROSITE" id="PS50106">
    <property type="entry name" value="PDZ"/>
    <property type="match status" value="2"/>
</dbReference>
<evidence type="ECO:0000313" key="4">
    <source>
        <dbReference type="Proteomes" id="UP000031036"/>
    </source>
</evidence>
<organism evidence="3 4">
    <name type="scientific">Toxocara canis</name>
    <name type="common">Canine roundworm</name>
    <dbReference type="NCBI Taxonomy" id="6265"/>
    <lineage>
        <taxon>Eukaryota</taxon>
        <taxon>Metazoa</taxon>
        <taxon>Ecdysozoa</taxon>
        <taxon>Nematoda</taxon>
        <taxon>Chromadorea</taxon>
        <taxon>Rhabditida</taxon>
        <taxon>Spirurina</taxon>
        <taxon>Ascaridomorpha</taxon>
        <taxon>Ascaridoidea</taxon>
        <taxon>Toxocaridae</taxon>
        <taxon>Toxocara</taxon>
    </lineage>
</organism>
<dbReference type="InterPro" id="IPR001478">
    <property type="entry name" value="PDZ"/>
</dbReference>
<feature type="domain" description="PDZ" evidence="2">
    <location>
        <begin position="2"/>
        <end position="76"/>
    </location>
</feature>
<accession>A0A0B2VPE5</accession>
<dbReference type="STRING" id="6265.A0A0B2VPE5"/>
<comment type="caution">
    <text evidence="3">The sequence shown here is derived from an EMBL/GenBank/DDBJ whole genome shotgun (WGS) entry which is preliminary data.</text>
</comment>
<feature type="compositionally biased region" description="Basic and acidic residues" evidence="1">
    <location>
        <begin position="248"/>
        <end position="257"/>
    </location>
</feature>
<dbReference type="PANTHER" id="PTHR31327">
    <property type="entry name" value="SPERM MEIOSIS PDZ DOMAIN CONTAINING PROTEINS-RELATED"/>
    <property type="match status" value="1"/>
</dbReference>
<dbReference type="Gene3D" id="2.30.42.10">
    <property type="match status" value="2"/>
</dbReference>
<protein>
    <recommendedName>
        <fullName evidence="2">PDZ domain-containing protein</fullName>
    </recommendedName>
</protein>
<reference evidence="3 4" key="1">
    <citation type="submission" date="2014-11" db="EMBL/GenBank/DDBJ databases">
        <title>Genetic blueprint of the zoonotic pathogen Toxocara canis.</title>
        <authorList>
            <person name="Zhu X.-Q."/>
            <person name="Korhonen P.K."/>
            <person name="Cai H."/>
            <person name="Young N.D."/>
            <person name="Nejsum P."/>
            <person name="von Samson-Himmelstjerna G."/>
            <person name="Boag P.R."/>
            <person name="Tan P."/>
            <person name="Li Q."/>
            <person name="Min J."/>
            <person name="Yang Y."/>
            <person name="Wang X."/>
            <person name="Fang X."/>
            <person name="Hall R.S."/>
            <person name="Hofmann A."/>
            <person name="Sternberg P.W."/>
            <person name="Jex A.R."/>
            <person name="Gasser R.B."/>
        </authorList>
    </citation>
    <scope>NUCLEOTIDE SEQUENCE [LARGE SCALE GENOMIC DNA]</scope>
    <source>
        <strain evidence="3">PN_DK_2014</strain>
    </source>
</reference>
<feature type="region of interest" description="Disordered" evidence="1">
    <location>
        <begin position="248"/>
        <end position="268"/>
    </location>
</feature>
<dbReference type="InterPro" id="IPR036034">
    <property type="entry name" value="PDZ_sf"/>
</dbReference>
<dbReference type="Pfam" id="PF00595">
    <property type="entry name" value="PDZ"/>
    <property type="match status" value="2"/>
</dbReference>
<dbReference type="SMART" id="SM00228">
    <property type="entry name" value="PDZ"/>
    <property type="match status" value="2"/>
</dbReference>
<gene>
    <name evidence="3" type="ORF">Tcan_14209</name>
</gene>
<dbReference type="InterPro" id="IPR040264">
    <property type="entry name" value="T15H9.4-like"/>
</dbReference>
<dbReference type="SUPFAM" id="SSF50156">
    <property type="entry name" value="PDZ domain-like"/>
    <property type="match status" value="2"/>
</dbReference>
<feature type="compositionally biased region" description="Polar residues" evidence="1">
    <location>
        <begin position="258"/>
        <end position="268"/>
    </location>
</feature>
<dbReference type="Proteomes" id="UP000031036">
    <property type="component" value="Unassembled WGS sequence"/>
</dbReference>
<proteinExistence type="predicted"/>
<evidence type="ECO:0000256" key="1">
    <source>
        <dbReference type="SAM" id="MobiDB-lite"/>
    </source>
</evidence>
<name>A0A0B2VPE5_TOXCA</name>
<sequence>MQLEFELTSDGKTFGVQIDESLQIIAIAEDGAAKGKLMVGDVVLAVNDIPISSLSHLENTINSAGSSIKVRISRADGNMNDAGNGDLDTPVTEVTLKYTAASKQKLGLGVCIENGEIYVSKVMAGSIADDLLHEGDIINEIDGVKPTSKENTRNLLISALKKNGKAVLKVRCIMSPEQKNDEPSVMMNSDVLEIAQRQKERLLNTKQESKPAVRGILGRYTGPSEQREQKRLNVEADHQSLMIGMDPVDHPLVHVKQDPNQGDDAQSE</sequence>
<feature type="region of interest" description="Disordered" evidence="1">
    <location>
        <begin position="207"/>
        <end position="236"/>
    </location>
</feature>